<dbReference type="GO" id="GO:0032977">
    <property type="term" value="F:membrane insertase activity"/>
    <property type="evidence" value="ECO:0007669"/>
    <property type="project" value="InterPro"/>
</dbReference>
<comment type="similarity">
    <text evidence="2">Belongs to the OXA1/ALB3/YidC family.</text>
</comment>
<evidence type="ECO:0000256" key="5">
    <source>
        <dbReference type="ARBA" id="ARBA00023136"/>
    </source>
</evidence>
<evidence type="ECO:0000313" key="8">
    <source>
        <dbReference type="EMBL" id="KAK5116635.1"/>
    </source>
</evidence>
<evidence type="ECO:0000256" key="7">
    <source>
        <dbReference type="SAM" id="Phobius"/>
    </source>
</evidence>
<dbReference type="GO" id="GO:0033617">
    <property type="term" value="P:mitochondrial respiratory chain complex IV assembly"/>
    <property type="evidence" value="ECO:0007669"/>
    <property type="project" value="TreeGrafter"/>
</dbReference>
<evidence type="ECO:0000256" key="3">
    <source>
        <dbReference type="ARBA" id="ARBA00022692"/>
    </source>
</evidence>
<reference evidence="8" key="1">
    <citation type="submission" date="2023-08" db="EMBL/GenBank/DDBJ databases">
        <title>Black Yeasts Isolated from many extreme environments.</title>
        <authorList>
            <person name="Coleine C."/>
            <person name="Stajich J.E."/>
            <person name="Selbmann L."/>
        </authorList>
    </citation>
    <scope>NUCLEOTIDE SEQUENCE</scope>
    <source>
        <strain evidence="8">CCFEE 5401</strain>
    </source>
</reference>
<organism evidence="8 9">
    <name type="scientific">Meristemomyces frigidus</name>
    <dbReference type="NCBI Taxonomy" id="1508187"/>
    <lineage>
        <taxon>Eukaryota</taxon>
        <taxon>Fungi</taxon>
        <taxon>Dikarya</taxon>
        <taxon>Ascomycota</taxon>
        <taxon>Pezizomycotina</taxon>
        <taxon>Dothideomycetes</taxon>
        <taxon>Dothideomycetidae</taxon>
        <taxon>Mycosphaerellales</taxon>
        <taxon>Teratosphaeriaceae</taxon>
        <taxon>Meristemomyces</taxon>
    </lineage>
</organism>
<comment type="caution">
    <text evidence="8">The sequence shown here is derived from an EMBL/GenBank/DDBJ whole genome shotgun (WGS) entry which is preliminary data.</text>
</comment>
<feature type="region of interest" description="Disordered" evidence="6">
    <location>
        <begin position="312"/>
        <end position="332"/>
    </location>
</feature>
<dbReference type="InterPro" id="IPR001708">
    <property type="entry name" value="YidC/ALB3/OXA1/COX18"/>
</dbReference>
<dbReference type="GO" id="GO:0032979">
    <property type="term" value="P:protein insertion into mitochondrial inner membrane from matrix"/>
    <property type="evidence" value="ECO:0007669"/>
    <property type="project" value="TreeGrafter"/>
</dbReference>
<evidence type="ECO:0000256" key="2">
    <source>
        <dbReference type="ARBA" id="ARBA00009877"/>
    </source>
</evidence>
<evidence type="ECO:0000313" key="9">
    <source>
        <dbReference type="Proteomes" id="UP001310890"/>
    </source>
</evidence>
<dbReference type="PANTHER" id="PTHR12428">
    <property type="entry name" value="OXA1"/>
    <property type="match status" value="1"/>
</dbReference>
<dbReference type="PANTHER" id="PTHR12428:SF65">
    <property type="entry name" value="CYTOCHROME C OXIDASE ASSEMBLY PROTEIN COX18, MITOCHONDRIAL"/>
    <property type="match status" value="1"/>
</dbReference>
<keyword evidence="4 7" id="KW-1133">Transmembrane helix</keyword>
<dbReference type="GO" id="GO:0005743">
    <property type="term" value="C:mitochondrial inner membrane"/>
    <property type="evidence" value="ECO:0007669"/>
    <property type="project" value="TreeGrafter"/>
</dbReference>
<evidence type="ECO:0000256" key="6">
    <source>
        <dbReference type="SAM" id="MobiDB-lite"/>
    </source>
</evidence>
<dbReference type="AlphaFoldDB" id="A0AAN7TMA6"/>
<name>A0AAN7TMA6_9PEZI</name>
<keyword evidence="3 7" id="KW-0812">Transmembrane</keyword>
<dbReference type="Proteomes" id="UP001310890">
    <property type="component" value="Unassembled WGS sequence"/>
</dbReference>
<evidence type="ECO:0000256" key="4">
    <source>
        <dbReference type="ARBA" id="ARBA00022989"/>
    </source>
</evidence>
<accession>A0AAN7TMA6</accession>
<sequence>MSTALLRLPPHLRFSPYQRTFSSTCKQNSTLVDILSTPPTYLLDTLRATGLPWYLVLPTSALLVRGVLTYYIATLPNHKAAQIQSNLQSLAAARLVMEGSQPGKRGEQRRRVQRLKRTGTSLVMIQLRENWLRFKTMNATMGRLQKVFGVKYVWSRWFLNFSTLIAMTEAIRMKCGSRTGLLSVVLSPVERSYGQVGMSLADTTIGHWFGLEKSLASMETAPQLSADELLAQRLEETMKIDEHGNAVYNFSALPPPPPEPSPYLSSLDPTLHTEGFAWVTDLTLPDTTFTLSIALGAILMLNIIYRPTIGGPRKPPQAPAEAPAEARSPDLGPNLGNIPPNAMATLAAPPYNRTTSNPTSFLAIFPPITNFQRLQLIFTGVFMCLSTNLPAGILLYLIPNFVIGQMQTRWLTLRYPVRAAIRPCVRPLRLRVRREWQD</sequence>
<comment type="subcellular location">
    <subcellularLocation>
        <location evidence="1">Membrane</location>
        <topology evidence="1">Multi-pass membrane protein</topology>
    </subcellularLocation>
</comment>
<dbReference type="EMBL" id="JAVRRL010000007">
    <property type="protein sequence ID" value="KAK5116635.1"/>
    <property type="molecule type" value="Genomic_DNA"/>
</dbReference>
<gene>
    <name evidence="8" type="ORF">LTR62_007309</name>
</gene>
<keyword evidence="5 7" id="KW-0472">Membrane</keyword>
<proteinExistence type="inferred from homology"/>
<evidence type="ECO:0000256" key="1">
    <source>
        <dbReference type="ARBA" id="ARBA00004141"/>
    </source>
</evidence>
<protein>
    <submittedName>
        <fullName evidence="8">Uncharacterized protein</fullName>
    </submittedName>
</protein>
<feature type="transmembrane region" description="Helical" evidence="7">
    <location>
        <begin position="376"/>
        <end position="398"/>
    </location>
</feature>